<dbReference type="GO" id="GO:0003677">
    <property type="term" value="F:DNA binding"/>
    <property type="evidence" value="ECO:0007669"/>
    <property type="project" value="InterPro"/>
</dbReference>
<evidence type="ECO:0000256" key="1">
    <source>
        <dbReference type="ARBA" id="ARBA00018672"/>
    </source>
</evidence>
<keyword evidence="6" id="KW-1185">Reference proteome</keyword>
<feature type="modified residue" description="4-aspartylphosphate" evidence="3">
    <location>
        <position position="57"/>
    </location>
</feature>
<dbReference type="Proteomes" id="UP000515960">
    <property type="component" value="Chromosome"/>
</dbReference>
<dbReference type="InterPro" id="IPR007492">
    <property type="entry name" value="LytTR_DNA-bd_dom"/>
</dbReference>
<dbReference type="Gene3D" id="3.40.50.2300">
    <property type="match status" value="1"/>
</dbReference>
<protein>
    <recommendedName>
        <fullName evidence="1">Stage 0 sporulation protein A homolog</fullName>
    </recommendedName>
</protein>
<accession>A0A7G9B2L7</accession>
<reference evidence="5 6" key="1">
    <citation type="submission" date="2020-08" db="EMBL/GenBank/DDBJ databases">
        <authorList>
            <person name="Liu C."/>
            <person name="Sun Q."/>
        </authorList>
    </citation>
    <scope>NUCLEOTIDE SEQUENCE [LARGE SCALE GENOMIC DNA]</scope>
    <source>
        <strain evidence="5 6">NSJ-62</strain>
    </source>
</reference>
<dbReference type="Gene3D" id="2.40.50.1020">
    <property type="entry name" value="LytTr DNA-binding domain"/>
    <property type="match status" value="1"/>
</dbReference>
<dbReference type="AlphaFoldDB" id="A0A7G9B2L7"/>
<sequence>MLRIAICDDRRDDLFKLRGLIREYQKMRPGLELEPCFYSCASDVLDAGVLFDIFMLDILMPGLNGIELGRELRTTFPAAPILYLTVSREFALDSYRTEAMSYLLKPLDQQAVFHALDQAVERCRTECAGAIAVHVDDGIRRIFFWELIYAEASGRKLCYHTLTGQVNAALRQPTFAQLWEILDGRFLLVRRGCAVNMDCIEFLGDTAVELTGGHQIVIARDRRAAVRQAYLAYCHRRFSAGGAVHA</sequence>
<comment type="function">
    <text evidence="2">May play the central regulatory role in sporulation. It may be an element of the effector pathway responsible for the activation of sporulation genes in response to nutritional stress. Spo0A may act in concert with spo0H (a sigma factor) to control the expression of some genes that are critical to the sporulation process.</text>
</comment>
<dbReference type="SMART" id="SM00850">
    <property type="entry name" value="LytTR"/>
    <property type="match status" value="1"/>
</dbReference>
<dbReference type="SMART" id="SM00448">
    <property type="entry name" value="REC"/>
    <property type="match status" value="1"/>
</dbReference>
<dbReference type="RefSeq" id="WP_187332389.1">
    <property type="nucleotide sequence ID" value="NZ_CP060490.1"/>
</dbReference>
<evidence type="ECO:0000313" key="6">
    <source>
        <dbReference type="Proteomes" id="UP000515960"/>
    </source>
</evidence>
<dbReference type="InterPro" id="IPR011006">
    <property type="entry name" value="CheY-like_superfamily"/>
</dbReference>
<dbReference type="GO" id="GO:0000160">
    <property type="term" value="P:phosphorelay signal transduction system"/>
    <property type="evidence" value="ECO:0007669"/>
    <property type="project" value="InterPro"/>
</dbReference>
<organism evidence="5 6">
    <name type="scientific">Oscillibacter hominis</name>
    <dbReference type="NCBI Taxonomy" id="2763056"/>
    <lineage>
        <taxon>Bacteria</taxon>
        <taxon>Bacillati</taxon>
        <taxon>Bacillota</taxon>
        <taxon>Clostridia</taxon>
        <taxon>Eubacteriales</taxon>
        <taxon>Oscillospiraceae</taxon>
        <taxon>Oscillibacter</taxon>
    </lineage>
</organism>
<dbReference type="SUPFAM" id="SSF52172">
    <property type="entry name" value="CheY-like"/>
    <property type="match status" value="1"/>
</dbReference>
<dbReference type="Pfam" id="PF00072">
    <property type="entry name" value="Response_reg"/>
    <property type="match status" value="1"/>
</dbReference>
<evidence type="ECO:0000256" key="2">
    <source>
        <dbReference type="ARBA" id="ARBA00024867"/>
    </source>
</evidence>
<evidence type="ECO:0000256" key="3">
    <source>
        <dbReference type="PROSITE-ProRule" id="PRU00169"/>
    </source>
</evidence>
<dbReference type="PROSITE" id="PS50110">
    <property type="entry name" value="RESPONSE_REGULATORY"/>
    <property type="match status" value="1"/>
</dbReference>
<feature type="domain" description="Response regulatory" evidence="4">
    <location>
        <begin position="3"/>
        <end position="120"/>
    </location>
</feature>
<proteinExistence type="predicted"/>
<evidence type="ECO:0000313" key="5">
    <source>
        <dbReference type="EMBL" id="QNL43798.1"/>
    </source>
</evidence>
<dbReference type="KEGG" id="ohi:H8790_10015"/>
<evidence type="ECO:0000259" key="4">
    <source>
        <dbReference type="PROSITE" id="PS50110"/>
    </source>
</evidence>
<keyword evidence="3" id="KW-0597">Phosphoprotein</keyword>
<dbReference type="EMBL" id="CP060490">
    <property type="protein sequence ID" value="QNL43798.1"/>
    <property type="molecule type" value="Genomic_DNA"/>
</dbReference>
<gene>
    <name evidence="5" type="ORF">H8790_10015</name>
</gene>
<name>A0A7G9B2L7_9FIRM</name>
<dbReference type="InterPro" id="IPR001789">
    <property type="entry name" value="Sig_transdc_resp-reg_receiver"/>
</dbReference>